<accession>A0A8J2SGW3</accession>
<protein>
    <recommendedName>
        <fullName evidence="3">Ubiquitin-like domain-containing protein</fullName>
    </recommendedName>
</protein>
<name>A0A8J2SGW3_9STRA</name>
<organism evidence="1 2">
    <name type="scientific">Pelagomonas calceolata</name>
    <dbReference type="NCBI Taxonomy" id="35677"/>
    <lineage>
        <taxon>Eukaryota</taxon>
        <taxon>Sar</taxon>
        <taxon>Stramenopiles</taxon>
        <taxon>Ochrophyta</taxon>
        <taxon>Pelagophyceae</taxon>
        <taxon>Pelagomonadales</taxon>
        <taxon>Pelagomonadaceae</taxon>
        <taxon>Pelagomonas</taxon>
    </lineage>
</organism>
<sequence length="155" mass="16961">MPMAKPTPAPSTITLRITHPEKERFELCEIECGAATTLDELKDQICAKTGLQARILVMAKRYDADGDLDEAQRAALRAQAYVNWVRGGVEIKSVDELRLLDGVPAEPGDTLGSVGYRNGDQCAFTYLGPAEEDLRPEFRAAEDVSVSSSDDEEDD</sequence>
<keyword evidence="2" id="KW-1185">Reference proteome</keyword>
<gene>
    <name evidence="1" type="ORF">PECAL_2P05250</name>
</gene>
<proteinExistence type="predicted"/>
<evidence type="ECO:0000313" key="2">
    <source>
        <dbReference type="Proteomes" id="UP000789595"/>
    </source>
</evidence>
<evidence type="ECO:0008006" key="3">
    <source>
        <dbReference type="Google" id="ProtNLM"/>
    </source>
</evidence>
<evidence type="ECO:0000313" key="1">
    <source>
        <dbReference type="EMBL" id="CAH0367501.1"/>
    </source>
</evidence>
<dbReference type="Proteomes" id="UP000789595">
    <property type="component" value="Unassembled WGS sequence"/>
</dbReference>
<dbReference type="EMBL" id="CAKKNE010000002">
    <property type="protein sequence ID" value="CAH0367501.1"/>
    <property type="molecule type" value="Genomic_DNA"/>
</dbReference>
<comment type="caution">
    <text evidence="1">The sequence shown here is derived from an EMBL/GenBank/DDBJ whole genome shotgun (WGS) entry which is preliminary data.</text>
</comment>
<dbReference type="AlphaFoldDB" id="A0A8J2SGW3"/>
<reference evidence="1" key="1">
    <citation type="submission" date="2021-11" db="EMBL/GenBank/DDBJ databases">
        <authorList>
            <consortium name="Genoscope - CEA"/>
            <person name="William W."/>
        </authorList>
    </citation>
    <scope>NUCLEOTIDE SEQUENCE</scope>
</reference>